<evidence type="ECO:0000313" key="3">
    <source>
        <dbReference type="EMBL" id="KAB5589569.1"/>
    </source>
</evidence>
<gene>
    <name evidence="3" type="ORF">CTheo_6995</name>
</gene>
<organism evidence="3 4">
    <name type="scientific">Ceratobasidium theobromae</name>
    <dbReference type="NCBI Taxonomy" id="1582974"/>
    <lineage>
        <taxon>Eukaryota</taxon>
        <taxon>Fungi</taxon>
        <taxon>Dikarya</taxon>
        <taxon>Basidiomycota</taxon>
        <taxon>Agaricomycotina</taxon>
        <taxon>Agaricomycetes</taxon>
        <taxon>Cantharellales</taxon>
        <taxon>Ceratobasidiaceae</taxon>
        <taxon>Ceratobasidium</taxon>
    </lineage>
</organism>
<accession>A0A5N5QD86</accession>
<reference evidence="3 4" key="1">
    <citation type="journal article" date="2019" name="Fungal Biol. Biotechnol.">
        <title>Draft genome sequence of fastidious pathogen Ceratobasidium theobromae, which causes vascular-streak dieback in Theobroma cacao.</title>
        <authorList>
            <person name="Ali S.S."/>
            <person name="Asman A."/>
            <person name="Shao J."/>
            <person name="Firmansyah A.P."/>
            <person name="Susilo A.W."/>
            <person name="Rosmana A."/>
            <person name="McMahon P."/>
            <person name="Junaid M."/>
            <person name="Guest D."/>
            <person name="Kheng T.Y."/>
            <person name="Meinhardt L.W."/>
            <person name="Bailey B.A."/>
        </authorList>
    </citation>
    <scope>NUCLEOTIDE SEQUENCE [LARGE SCALE GENOMIC DNA]</scope>
    <source>
        <strain evidence="3 4">CT2</strain>
    </source>
</reference>
<dbReference type="AlphaFoldDB" id="A0A5N5QD86"/>
<dbReference type="Proteomes" id="UP000383932">
    <property type="component" value="Unassembled WGS sequence"/>
</dbReference>
<dbReference type="InterPro" id="IPR054539">
    <property type="entry name" value="Beta-prop_PDH"/>
</dbReference>
<comment type="caution">
    <text evidence="3">The sequence shown here is derived from an EMBL/GenBank/DDBJ whole genome shotgun (WGS) entry which is preliminary data.</text>
</comment>
<dbReference type="Gene3D" id="2.120.10.30">
    <property type="entry name" value="TolB, C-terminal domain"/>
    <property type="match status" value="1"/>
</dbReference>
<dbReference type="EMBL" id="SSOP01000253">
    <property type="protein sequence ID" value="KAB5589569.1"/>
    <property type="molecule type" value="Genomic_DNA"/>
</dbReference>
<keyword evidence="1" id="KW-0732">Signal</keyword>
<feature type="domain" description="Pyrroloquinoline quinone-dependent pyranose dehydrogenase beta-propeller" evidence="2">
    <location>
        <begin position="37"/>
        <end position="371"/>
    </location>
</feature>
<protein>
    <submittedName>
        <fullName evidence="3">L-sorbosone dehydrogenase</fullName>
    </submittedName>
</protein>
<evidence type="ECO:0000256" key="1">
    <source>
        <dbReference type="SAM" id="SignalP"/>
    </source>
</evidence>
<proteinExistence type="predicted"/>
<dbReference type="OrthoDB" id="507128at2759"/>
<name>A0A5N5QD86_9AGAM</name>
<feature type="chain" id="PRO_5024284964" evidence="1">
    <location>
        <begin position="18"/>
        <end position="497"/>
    </location>
</feature>
<feature type="signal peptide" evidence="1">
    <location>
        <begin position="1"/>
        <end position="17"/>
    </location>
</feature>
<dbReference type="Pfam" id="PF22807">
    <property type="entry name" value="TrAA12"/>
    <property type="match status" value="1"/>
</dbReference>
<evidence type="ECO:0000259" key="2">
    <source>
        <dbReference type="Pfam" id="PF22807"/>
    </source>
</evidence>
<keyword evidence="4" id="KW-1185">Reference proteome</keyword>
<evidence type="ECO:0000313" key="4">
    <source>
        <dbReference type="Proteomes" id="UP000383932"/>
    </source>
</evidence>
<sequence length="497" mass="53990">MLSALAITLLAITLSAAAPTSPGECKALSSLSFAHRPDVASGLFTRVIYNGLTKPRGIRLDALSNLLVIDRGVGIVALSYRNDSTCAGWEKRTIVSNGNLNHGIEIGPSGGNNQYLYASTSDNVYRWEYDPSSVAVVGDPVTITSNMSNAGESIVWWRGPDHRGSESNFDGGAANITSGRSQIRRFALNSSLPNGAGWGWEQGELLGWGLRNAVGIALSKDEANLWEVENSADNVAWHGVDVHQDNPAEELNRIPLNNVSSIPDAQKFYGYPYCFTAWDSSALSSSSFNFQTGAQFSIRNPPDTPDDNWCSLDQNNIKPTLSMQAHSAPLDIVFYNAPQNATARQYAIDTQWDGHAFVSFHGSWNRNPPTGKRPNVPWLRTWIRLTDSNPLRFQDIKWFVSPGLIMRLQIEQIPDKDMKPSLERPTRPSAPTAAFDLSDLLLIAWGACLLADATGEIFLVQSGAAPDSTHVSSGFAKSVNVLGLLMGIIGTVMVGLI</sequence>
<dbReference type="InterPro" id="IPR011042">
    <property type="entry name" value="6-blade_b-propeller_TolB-like"/>
</dbReference>
<dbReference type="SUPFAM" id="SSF63825">
    <property type="entry name" value="YWTD domain"/>
    <property type="match status" value="1"/>
</dbReference>